<dbReference type="RefSeq" id="WP_152164687.1">
    <property type="nucleotide sequence ID" value="NZ_CP045068.1"/>
</dbReference>
<feature type="transmembrane region" description="Helical" evidence="1">
    <location>
        <begin position="44"/>
        <end position="61"/>
    </location>
</feature>
<keyword evidence="1" id="KW-0812">Transmembrane</keyword>
<sequence>MSKRLKELGIMMMNSRDDRHFDEARGLDRVADEYWTNAGVKRDGSFIAVVVIAVIALLAIFKC</sequence>
<proteinExistence type="predicted"/>
<gene>
    <name evidence="2" type="ORF">LM010_05065</name>
</gene>
<reference evidence="2 3" key="1">
    <citation type="submission" date="2019-10" db="EMBL/GenBank/DDBJ databases">
        <title>Genome sequencing of Lactobacillus manihotivorans.</title>
        <authorList>
            <person name="Kim K."/>
        </authorList>
    </citation>
    <scope>NUCLEOTIDE SEQUENCE [LARGE SCALE GENOMIC DNA]</scope>
    <source>
        <strain evidence="2 3">LM010</strain>
    </source>
</reference>
<dbReference type="Proteomes" id="UP000388452">
    <property type="component" value="Chromosome"/>
</dbReference>
<keyword evidence="1" id="KW-1133">Transmembrane helix</keyword>
<evidence type="ECO:0000313" key="3">
    <source>
        <dbReference type="Proteomes" id="UP000388452"/>
    </source>
</evidence>
<name>A0A5P8JNM4_9LACO</name>
<protein>
    <submittedName>
        <fullName evidence="2">Uncharacterized protein</fullName>
    </submittedName>
</protein>
<dbReference type="EMBL" id="CP045068">
    <property type="protein sequence ID" value="QFQ90827.1"/>
    <property type="molecule type" value="Genomic_DNA"/>
</dbReference>
<accession>A0A5P8JNM4</accession>
<evidence type="ECO:0000313" key="2">
    <source>
        <dbReference type="EMBL" id="QFQ90827.1"/>
    </source>
</evidence>
<evidence type="ECO:0000256" key="1">
    <source>
        <dbReference type="SAM" id="Phobius"/>
    </source>
</evidence>
<keyword evidence="1" id="KW-0472">Membrane</keyword>
<dbReference type="AlphaFoldDB" id="A0A5P8JNM4"/>
<organism evidence="2 3">
    <name type="scientific">Lacticaseibacillus manihotivorans</name>
    <dbReference type="NCBI Taxonomy" id="88233"/>
    <lineage>
        <taxon>Bacteria</taxon>
        <taxon>Bacillati</taxon>
        <taxon>Bacillota</taxon>
        <taxon>Bacilli</taxon>
        <taxon>Lactobacillales</taxon>
        <taxon>Lactobacillaceae</taxon>
        <taxon>Lacticaseibacillus</taxon>
    </lineage>
</organism>